<evidence type="ECO:0000256" key="8">
    <source>
        <dbReference type="ARBA" id="ARBA00022840"/>
    </source>
</evidence>
<keyword evidence="7" id="KW-0378">Hydrolase</keyword>
<feature type="region of interest" description="Disordered" evidence="14">
    <location>
        <begin position="2074"/>
        <end position="2113"/>
    </location>
</feature>
<dbReference type="Pfam" id="PF12745">
    <property type="entry name" value="HGTP_anticodon2"/>
    <property type="match status" value="1"/>
</dbReference>
<evidence type="ECO:0000259" key="17">
    <source>
        <dbReference type="PROSITE" id="PS50908"/>
    </source>
</evidence>
<dbReference type="InterPro" id="IPR008271">
    <property type="entry name" value="Ser/Thr_kinase_AS"/>
</dbReference>
<dbReference type="InterPro" id="IPR050339">
    <property type="entry name" value="CC_SR_Kinase"/>
</dbReference>
<dbReference type="PROSITE" id="PS00107">
    <property type="entry name" value="PROTEIN_KINASE_ATP"/>
    <property type="match status" value="1"/>
</dbReference>
<accession>A0AAD9MF56</accession>
<dbReference type="GO" id="GO:0004694">
    <property type="term" value="F:eukaryotic translation initiation factor 2alpha kinase activity"/>
    <property type="evidence" value="ECO:0007669"/>
    <property type="project" value="UniProtKB-ARBA"/>
</dbReference>
<feature type="region of interest" description="Disordered" evidence="14">
    <location>
        <begin position="898"/>
        <end position="931"/>
    </location>
</feature>
<keyword evidence="19" id="KW-1185">Reference proteome</keyword>
<dbReference type="GO" id="GO:0009893">
    <property type="term" value="P:positive regulation of metabolic process"/>
    <property type="evidence" value="ECO:0007669"/>
    <property type="project" value="UniProtKB-ARBA"/>
</dbReference>
<dbReference type="Pfam" id="PF00069">
    <property type="entry name" value="Pkinase"/>
    <property type="match status" value="3"/>
</dbReference>
<dbReference type="GO" id="GO:0005737">
    <property type="term" value="C:cytoplasm"/>
    <property type="evidence" value="ECO:0007669"/>
    <property type="project" value="TreeGrafter"/>
</dbReference>
<evidence type="ECO:0000256" key="13">
    <source>
        <dbReference type="SAM" id="Coils"/>
    </source>
</evidence>
<dbReference type="InterPro" id="IPR006575">
    <property type="entry name" value="RWD_dom"/>
</dbReference>
<evidence type="ECO:0000256" key="6">
    <source>
        <dbReference type="ARBA" id="ARBA00022777"/>
    </source>
</evidence>
<dbReference type="InterPro" id="IPR041715">
    <property type="entry name" value="HisRS-like_core"/>
</dbReference>
<keyword evidence="3" id="KW-0723">Serine/threonine-protein kinase</keyword>
<comment type="similarity">
    <text evidence="1">Belongs to the type-B carboxylesterase/lipase family.</text>
</comment>
<feature type="domain" description="Protein kinase" evidence="16">
    <location>
        <begin position="956"/>
        <end position="1246"/>
    </location>
</feature>
<name>A0AAD9MF56_9PEZI</name>
<feature type="compositionally biased region" description="Acidic residues" evidence="14">
    <location>
        <begin position="1319"/>
        <end position="1333"/>
    </location>
</feature>
<evidence type="ECO:0000256" key="5">
    <source>
        <dbReference type="ARBA" id="ARBA00022741"/>
    </source>
</evidence>
<feature type="region of interest" description="Disordered" evidence="14">
    <location>
        <begin position="524"/>
        <end position="543"/>
    </location>
</feature>
<feature type="region of interest" description="Disordered" evidence="14">
    <location>
        <begin position="1311"/>
        <end position="1351"/>
    </location>
</feature>
<dbReference type="Pfam" id="PF13393">
    <property type="entry name" value="tRNA-synt_His"/>
    <property type="match status" value="1"/>
</dbReference>
<reference evidence="18" key="1">
    <citation type="journal article" date="2023" name="Mol. Plant Microbe Interact.">
        <title>Elucidating the Obligate Nature and Biological Capacity of an Invasive Fungal Corn Pathogen.</title>
        <authorList>
            <person name="MacCready J.S."/>
            <person name="Roggenkamp E.M."/>
            <person name="Gdanetz K."/>
            <person name="Chilvers M.I."/>
        </authorList>
    </citation>
    <scope>NUCLEOTIDE SEQUENCE</scope>
    <source>
        <strain evidence="18">PM02</strain>
    </source>
</reference>
<dbReference type="PROSITE" id="PS00122">
    <property type="entry name" value="CARBOXYLESTERASE_B_1"/>
    <property type="match status" value="1"/>
</dbReference>
<evidence type="ECO:0000256" key="10">
    <source>
        <dbReference type="ARBA" id="ARBA00047899"/>
    </source>
</evidence>
<dbReference type="Gene3D" id="3.30.930.10">
    <property type="entry name" value="Bira Bifunctional Protein, Domain 2"/>
    <property type="match status" value="1"/>
</dbReference>
<proteinExistence type="inferred from homology"/>
<dbReference type="PROSITE" id="PS50011">
    <property type="entry name" value="PROTEIN_KINASE_DOM"/>
    <property type="match status" value="2"/>
</dbReference>
<dbReference type="InterPro" id="IPR000719">
    <property type="entry name" value="Prot_kinase_dom"/>
</dbReference>
<keyword evidence="5 12" id="KW-0547">Nucleotide-binding</keyword>
<evidence type="ECO:0000256" key="7">
    <source>
        <dbReference type="ARBA" id="ARBA00022801"/>
    </source>
</evidence>
<feature type="domain" description="Protein kinase" evidence="16">
    <location>
        <begin position="1241"/>
        <end position="1572"/>
    </location>
</feature>
<evidence type="ECO:0000313" key="18">
    <source>
        <dbReference type="EMBL" id="KAK2071688.1"/>
    </source>
</evidence>
<feature type="compositionally biased region" description="Low complexity" evidence="14">
    <location>
        <begin position="524"/>
        <end position="535"/>
    </location>
</feature>
<dbReference type="Gene3D" id="3.30.200.20">
    <property type="entry name" value="Phosphorylase Kinase, domain 1"/>
    <property type="match status" value="1"/>
</dbReference>
<evidence type="ECO:0000256" key="9">
    <source>
        <dbReference type="ARBA" id="ARBA00037982"/>
    </source>
</evidence>
<dbReference type="GO" id="GO:0007165">
    <property type="term" value="P:signal transduction"/>
    <property type="evidence" value="ECO:0007669"/>
    <property type="project" value="UniProtKB-ARBA"/>
</dbReference>
<dbReference type="GO" id="GO:0017148">
    <property type="term" value="P:negative regulation of translation"/>
    <property type="evidence" value="ECO:0007669"/>
    <property type="project" value="UniProtKB-KW"/>
</dbReference>
<evidence type="ECO:0000256" key="15">
    <source>
        <dbReference type="SAM" id="SignalP"/>
    </source>
</evidence>
<dbReference type="CDD" id="cd14012">
    <property type="entry name" value="PK_eIF2AK_GCN2_rpt1"/>
    <property type="match status" value="1"/>
</dbReference>
<evidence type="ECO:0000256" key="3">
    <source>
        <dbReference type="ARBA" id="ARBA00022527"/>
    </source>
</evidence>
<evidence type="ECO:0000256" key="1">
    <source>
        <dbReference type="ARBA" id="ARBA00005964"/>
    </source>
</evidence>
<dbReference type="Proteomes" id="UP001217918">
    <property type="component" value="Unassembled WGS sequence"/>
</dbReference>
<protein>
    <recommendedName>
        <fullName evidence="2">non-specific serine/threonine protein kinase</fullName>
        <ecNumber evidence="2">2.7.11.1</ecNumber>
    </recommendedName>
</protein>
<feature type="domain" description="RWD" evidence="17">
    <location>
        <begin position="733"/>
        <end position="843"/>
    </location>
</feature>
<organism evidence="18 19">
    <name type="scientific">Phyllachora maydis</name>
    <dbReference type="NCBI Taxonomy" id="1825666"/>
    <lineage>
        <taxon>Eukaryota</taxon>
        <taxon>Fungi</taxon>
        <taxon>Dikarya</taxon>
        <taxon>Ascomycota</taxon>
        <taxon>Pezizomycotina</taxon>
        <taxon>Sordariomycetes</taxon>
        <taxon>Sordariomycetidae</taxon>
        <taxon>Phyllachorales</taxon>
        <taxon>Phyllachoraceae</taxon>
        <taxon>Phyllachora</taxon>
    </lineage>
</organism>
<feature type="signal peptide" evidence="15">
    <location>
        <begin position="1"/>
        <end position="22"/>
    </location>
</feature>
<dbReference type="InterPro" id="IPR011009">
    <property type="entry name" value="Kinase-like_dom_sf"/>
</dbReference>
<dbReference type="Gene3D" id="1.10.510.10">
    <property type="entry name" value="Transferase(Phosphotransferase) domain 1"/>
    <property type="match status" value="2"/>
</dbReference>
<evidence type="ECO:0000256" key="11">
    <source>
        <dbReference type="ARBA" id="ARBA00048679"/>
    </source>
</evidence>
<comment type="similarity">
    <text evidence="9">Belongs to the protein kinase superfamily. Ser/Thr protein kinase family. GCN2 subfamily.</text>
</comment>
<dbReference type="FunFam" id="3.40.50.800:FF:000009">
    <property type="entry name" value="Eukaryotic translation initiation factor 2-alpha kinase"/>
    <property type="match status" value="1"/>
</dbReference>
<dbReference type="SUPFAM" id="SSF53474">
    <property type="entry name" value="alpha/beta-Hydrolases"/>
    <property type="match status" value="1"/>
</dbReference>
<dbReference type="CDD" id="cd23823">
    <property type="entry name" value="RWD_GCN2"/>
    <property type="match status" value="1"/>
</dbReference>
<dbReference type="EMBL" id="JAQQPM010000005">
    <property type="protein sequence ID" value="KAK2071688.1"/>
    <property type="molecule type" value="Genomic_DNA"/>
</dbReference>
<dbReference type="InterPro" id="IPR029058">
    <property type="entry name" value="AB_hydrolase_fold"/>
</dbReference>
<dbReference type="InterPro" id="IPR016135">
    <property type="entry name" value="UBQ-conjugating_enzyme/RWD"/>
</dbReference>
<keyword evidence="4" id="KW-0808">Transferase</keyword>
<evidence type="ECO:0000256" key="4">
    <source>
        <dbReference type="ARBA" id="ARBA00022679"/>
    </source>
</evidence>
<feature type="compositionally biased region" description="Gly residues" evidence="14">
    <location>
        <begin position="2088"/>
        <end position="2097"/>
    </location>
</feature>
<feature type="compositionally biased region" description="Basic and acidic residues" evidence="14">
    <location>
        <begin position="900"/>
        <end position="909"/>
    </location>
</feature>
<dbReference type="PANTHER" id="PTHR11042">
    <property type="entry name" value="EUKARYOTIC TRANSLATION INITIATION FACTOR 2-ALPHA KINASE EIF2-ALPHA KINASE -RELATED"/>
    <property type="match status" value="1"/>
</dbReference>
<evidence type="ECO:0000256" key="2">
    <source>
        <dbReference type="ARBA" id="ARBA00012513"/>
    </source>
</evidence>
<dbReference type="SUPFAM" id="SSF55681">
    <property type="entry name" value="Class II aaRS and biotin synthetases"/>
    <property type="match status" value="1"/>
</dbReference>
<dbReference type="PANTHER" id="PTHR11042:SF136">
    <property type="entry name" value="EIF-2-ALPHA KINASE GCN2"/>
    <property type="match status" value="1"/>
</dbReference>
<feature type="coiled-coil region" evidence="13">
    <location>
        <begin position="856"/>
        <end position="890"/>
    </location>
</feature>
<dbReference type="InterPro" id="IPR017441">
    <property type="entry name" value="Protein_kinase_ATP_BS"/>
</dbReference>
<dbReference type="Gene3D" id="3.10.110.10">
    <property type="entry name" value="Ubiquitin Conjugating Enzyme"/>
    <property type="match status" value="1"/>
</dbReference>
<comment type="catalytic activity">
    <reaction evidence="11">
        <text>L-seryl-[protein] + ATP = O-phospho-L-seryl-[protein] + ADP + H(+)</text>
        <dbReference type="Rhea" id="RHEA:17989"/>
        <dbReference type="Rhea" id="RHEA-COMP:9863"/>
        <dbReference type="Rhea" id="RHEA-COMP:11604"/>
        <dbReference type="ChEBI" id="CHEBI:15378"/>
        <dbReference type="ChEBI" id="CHEBI:29999"/>
        <dbReference type="ChEBI" id="CHEBI:30616"/>
        <dbReference type="ChEBI" id="CHEBI:83421"/>
        <dbReference type="ChEBI" id="CHEBI:456216"/>
        <dbReference type="EC" id="2.7.11.1"/>
    </reaction>
</comment>
<dbReference type="PROSITE" id="PS50908">
    <property type="entry name" value="RWD"/>
    <property type="match status" value="1"/>
</dbReference>
<dbReference type="SMART" id="SM00591">
    <property type="entry name" value="RWD"/>
    <property type="match status" value="1"/>
</dbReference>
<keyword evidence="13" id="KW-0175">Coiled coil</keyword>
<evidence type="ECO:0000256" key="12">
    <source>
        <dbReference type="PROSITE-ProRule" id="PRU10141"/>
    </source>
</evidence>
<dbReference type="Gene3D" id="3.40.50.800">
    <property type="entry name" value="Anticodon-binding domain"/>
    <property type="match status" value="1"/>
</dbReference>
<feature type="compositionally biased region" description="Low complexity" evidence="14">
    <location>
        <begin position="2074"/>
        <end position="2084"/>
    </location>
</feature>
<dbReference type="Pfam" id="PF00135">
    <property type="entry name" value="COesterase"/>
    <property type="match status" value="1"/>
</dbReference>
<keyword evidence="6" id="KW-0418">Kinase</keyword>
<gene>
    <name evidence="18" type="ORF">P8C59_006093</name>
</gene>
<comment type="caution">
    <text evidence="18">The sequence shown here is derived from an EMBL/GenBank/DDBJ whole genome shotgun (WGS) entry which is preliminary data.</text>
</comment>
<dbReference type="GO" id="GO:0016787">
    <property type="term" value="F:hydrolase activity"/>
    <property type="evidence" value="ECO:0007669"/>
    <property type="project" value="UniProtKB-KW"/>
</dbReference>
<dbReference type="InterPro" id="IPR002018">
    <property type="entry name" value="CarbesteraseB"/>
</dbReference>
<dbReference type="FunFam" id="3.10.110.10:FF:000050">
    <property type="entry name" value="eIF-2-alpha kinase GCN2"/>
    <property type="match status" value="1"/>
</dbReference>
<dbReference type="SMART" id="SM00220">
    <property type="entry name" value="S_TKc"/>
    <property type="match status" value="1"/>
</dbReference>
<dbReference type="Gene3D" id="3.40.50.1820">
    <property type="entry name" value="alpha/beta hydrolase"/>
    <property type="match status" value="1"/>
</dbReference>
<dbReference type="SUPFAM" id="SSF56112">
    <property type="entry name" value="Protein kinase-like (PK-like)"/>
    <property type="match status" value="2"/>
</dbReference>
<dbReference type="InterPro" id="IPR036621">
    <property type="entry name" value="Anticodon-bd_dom_sf"/>
</dbReference>
<feature type="chain" id="PRO_5042249052" description="non-specific serine/threonine protein kinase" evidence="15">
    <location>
        <begin position="23"/>
        <end position="2230"/>
    </location>
</feature>
<dbReference type="Pfam" id="PF05773">
    <property type="entry name" value="RWD"/>
    <property type="match status" value="1"/>
</dbReference>
<dbReference type="GO" id="GO:0005524">
    <property type="term" value="F:ATP binding"/>
    <property type="evidence" value="ECO:0007669"/>
    <property type="project" value="UniProtKB-UniRule"/>
</dbReference>
<dbReference type="InterPro" id="IPR019826">
    <property type="entry name" value="Carboxylesterase_B_AS"/>
</dbReference>
<evidence type="ECO:0000256" key="14">
    <source>
        <dbReference type="SAM" id="MobiDB-lite"/>
    </source>
</evidence>
<dbReference type="EC" id="2.7.11.1" evidence="2"/>
<dbReference type="GO" id="GO:0005634">
    <property type="term" value="C:nucleus"/>
    <property type="evidence" value="ECO:0007669"/>
    <property type="project" value="TreeGrafter"/>
</dbReference>
<keyword evidence="15" id="KW-0732">Signal</keyword>
<dbReference type="PROSITE" id="PS00108">
    <property type="entry name" value="PROTEIN_KINASE_ST"/>
    <property type="match status" value="1"/>
</dbReference>
<dbReference type="InterPro" id="IPR045864">
    <property type="entry name" value="aa-tRNA-synth_II/BPL/LPL"/>
</dbReference>
<sequence length="2230" mass="246568">MQFHAAHLVLVGMLTMASTSLADTTPAASNLGGGLAILTNNQLDSAPNNGFGAILLSQPASYSDVLSSCMVLAESLWNPDTQSFEPALNSSLAYQVYQGLAAPTQLYWVSQASAAGTNAPCRALTVNGTIVSGVDCQMALPALCTQSAPLSSSDTNNNSRSWQVQHTVNGAELTGYRDYHVFKFRGLRYAAPPARFSYAAPTVVSTADGKGNRWNATVAGADCSQPIGEVRSGSSEDCLFANVWTPFLPRSSDTAGGALPPRAQLKPVMVYYYGGGLRSGSSKNSNTDGTNLASRGDVVVVAVNYRVGSLGFLAFDDGVHNGNYAVSDMIAALQWVQKYIMFFGGDPERVTIFGESSGAQSVHLVMGSPKAKGLFRNAIMQSGPDGWFRDGKPSWQQYGSVAKSYADNTKKVLNETGCLAGSAADQIACLGKFSGFDLVNLTTNVNNIVMDGTYLVDKELVVNQSSASYATNVSIMTGFNRDETAIFNDQPANGSTFAQYFNNTVGSGMGLSPDNIADLLKNVPPASSSSANPPALTIPASGSSPEQIFNTSTHILTDALFGCFSLAKAYSGARSGAFRSVHAFMFNRTYNSAGYTKPWCNAPANGPGPQVDEYYKCHGGEQTTVFGTQRRGGQADRDGLDGPFMRLVVDYWAAFARSGGDPNPDPAWLTVRGYWDTLAETAQTGRWEAVAGESPTMRLLQWHGRQVPFVEQGACGQLGIPMTVLEYEELQKNELMVLQSIYGDDFVEHKAGHSAWQKSEPTFEIKIRASSNPELAVTLKVVLLATYPRSPPLLTVKDDGSLRESTRFKVQKFIETEPKLLVREEQEMMDRIIEGVRDIVEDAAQIQAQGGELPSLEQERAAHEAHLAELARVEQELAERKRLEKTKEEERVFSDMLQQELKRRQMKAKESRRRKGNLSPPEHAAREAGDPEEFYSLDVPCKFSDKRGNPVSFQKVTSKALHSEGPATAVYTVMPVVPVKAMRPILVLKQAEINTQDKDSTQFKKQLQTVESHLEALKDLRHRNILEVLGYRIDRTISDADSSAPVVWTVTMLSPYSEKGSLKELMEFVDTININKVKTWTVGLLDGLAFLHTNGLVHQDLHPGNILLCKESTGNIVPKIADAAVQRELHIMCEKVPVMASARTSESAYWFPPEIADQKPPQYTQKTDVWDFGVIFLQMTFGLDVTHSEFLATDAPVLDEDESALLPGSFLCQPHSLPKIRRESAANRLTDQPQSRYLQDYQDEVLLGKGGFGEVVRVRGRFDKNFYAIKKIKQRSTETLSSILNEVMLLAKMNHPSVVKYWGAWLEDAPGRPDHSEYSGEEDDGEDDSDDGDSPGSDEVAFEHDKSKGLDFMTSSGNPRYLYDYESDDEVVFGMSDDEQQTPGAQHFDSENACKSQPRLVPRNRSILYISMEYCDKNTLRDLISRSLHTEASEVWRLFRQTLDGLAHIHNLHIIHRDLKPDNIFITVDSQGVHHVKIGDFGLATIRTGGTGSYTTKVDMYSLGLIFFEMSYPLLSGMERAMVLEKLRVSPPSLPPDFQPLEKNHSEIILSLVDHDPGRRPSSSDLLSSGQLPVQMETESIKHALEKINDASTPYFVKNLEIMTSRTNEPAKDYAWDLAPISSAQVDPMREYIVMDKLISIFRRHGAVPGSRKRPAIYPRSSLYGEDVVKVVERGGLVLQLPYDLMLGHARALAKAKDMPVGQRLYCFGYVFRDRQAGNQPVMMAEVDFDIVTTDALDLGLREAETIKVLDEIITAFPSLSPTRMSFQLGHSDLLQFIFDYCGVVSTTSRTAAAEVLSKLGSRNFTWQKARIELRSAGLSVTSVDELQRFDFRDTPKKTLVKLRDLFEGSDIFEKASPTLAHLGEVYEYAVRFGVTTQILIHPLNLVREAFFKGGLAYTCVFERKFKEVFAAGGRYDSLIKDQVPKILNRTEKRHAVGFFLNWESLAYAVPKSSGKAFLKRAAEEESQGLFSTKRCDVLVASLDPSVLRSTGIEILQTLWAHDISAELASDARSPEDLLLKHRDDDHSWIVIIKQDNMLKVKSQGRKDAPDADLPIRDLLNWLRGEIRERDAATRAAGMRAARAGPSEGVGGEGGAGGEHHHHHHHHSGQQQDVRVLVAQTKSKKFNRQAVVEQAQTSAVRLAQSFLEGPIVAIETTDPVMDLVQSTALSDPETWRKVEQTVGGAEKKYVHEIHDMLEGWREEWRAQKGSRHAFIYNFRTSNCAYYDLGA</sequence>
<keyword evidence="8 12" id="KW-0067">ATP-binding</keyword>
<evidence type="ECO:0000259" key="16">
    <source>
        <dbReference type="PROSITE" id="PS50011"/>
    </source>
</evidence>
<feature type="binding site" evidence="12">
    <location>
        <position position="1271"/>
    </location>
    <ligand>
        <name>ATP</name>
        <dbReference type="ChEBI" id="CHEBI:30616"/>
    </ligand>
</feature>
<dbReference type="InterPro" id="IPR024435">
    <property type="entry name" value="HisRS-related_dom"/>
</dbReference>
<dbReference type="SUPFAM" id="SSF54495">
    <property type="entry name" value="UBC-like"/>
    <property type="match status" value="1"/>
</dbReference>
<evidence type="ECO:0000313" key="19">
    <source>
        <dbReference type="Proteomes" id="UP001217918"/>
    </source>
</evidence>
<comment type="catalytic activity">
    <reaction evidence="10">
        <text>L-threonyl-[protein] + ATP = O-phospho-L-threonyl-[protein] + ADP + H(+)</text>
        <dbReference type="Rhea" id="RHEA:46608"/>
        <dbReference type="Rhea" id="RHEA-COMP:11060"/>
        <dbReference type="Rhea" id="RHEA-COMP:11605"/>
        <dbReference type="ChEBI" id="CHEBI:15378"/>
        <dbReference type="ChEBI" id="CHEBI:30013"/>
        <dbReference type="ChEBI" id="CHEBI:30616"/>
        <dbReference type="ChEBI" id="CHEBI:61977"/>
        <dbReference type="ChEBI" id="CHEBI:456216"/>
        <dbReference type="EC" id="2.7.11.1"/>
    </reaction>
</comment>